<proteinExistence type="predicted"/>
<evidence type="ECO:0000313" key="3">
    <source>
        <dbReference type="Proteomes" id="UP000191901"/>
    </source>
</evidence>
<feature type="compositionally biased region" description="Basic residues" evidence="1">
    <location>
        <begin position="241"/>
        <end position="255"/>
    </location>
</feature>
<dbReference type="Proteomes" id="UP000191901">
    <property type="component" value="Chromosome"/>
</dbReference>
<feature type="region of interest" description="Disordered" evidence="1">
    <location>
        <begin position="87"/>
        <end position="158"/>
    </location>
</feature>
<reference evidence="2 3" key="1">
    <citation type="journal article" date="2016" name="Biochim. Biophys. Acta">
        <title>Characterization of red-shifted phycobilisomes isolated from the chlorophyll f-containing cyanobacterium Halomicronema hongdechloris.</title>
        <authorList>
            <person name="Li Y."/>
            <person name="Lin Y."/>
            <person name="Garvey C.J."/>
            <person name="Birch D."/>
            <person name="Corkery R.W."/>
            <person name="Loughlin P.C."/>
            <person name="Scheer H."/>
            <person name="Willows R.D."/>
            <person name="Chen M."/>
        </authorList>
    </citation>
    <scope>NUCLEOTIDE SEQUENCE [LARGE SCALE GENOMIC DNA]</scope>
    <source>
        <strain evidence="2 3">C2206</strain>
    </source>
</reference>
<dbReference type="KEGG" id="hhg:XM38_043220"/>
<evidence type="ECO:0000256" key="1">
    <source>
        <dbReference type="SAM" id="MobiDB-lite"/>
    </source>
</evidence>
<dbReference type="AlphaFoldDB" id="A0A1Z3HTB3"/>
<accession>A0A1Z3HTB3</accession>
<keyword evidence="3" id="KW-1185">Reference proteome</keyword>
<gene>
    <name evidence="2" type="ORF">XM38_043220</name>
</gene>
<sequence>MQYRAIGLVRGIYSPSEEQFNRGLLTTEDGTSIDSVLLGRITSLVKKHLTLETPHQWVVYPRTRTDDSEDSQDLDLHLQIVGVWEPETLGLPGEDPHSQSEETASPPAETEEAASPSAETEEAASPPAETEEAASPSAETEAEAAPEQTESETASPEVAAVDDNYFSIRGEVIRYSEAEELIFIKILQGAKRSAGSQKAFRLVVKGKLEGKIVGYFWDLTAQRQGKTLMLQEATPVAAVPPKKKKRHSRGSRGKAPRREGPRSGASRPAAAASGSRPVPVHRKREADHPPQQQD</sequence>
<name>A0A1Z3HTB3_9CYAN</name>
<dbReference type="RefSeq" id="WP_080805897.1">
    <property type="nucleotide sequence ID" value="NZ_CP021983.2"/>
</dbReference>
<feature type="compositionally biased region" description="Low complexity" evidence="1">
    <location>
        <begin position="101"/>
        <end position="155"/>
    </location>
</feature>
<protein>
    <submittedName>
        <fullName evidence="2">Uncharacterized protein</fullName>
    </submittedName>
</protein>
<feature type="region of interest" description="Disordered" evidence="1">
    <location>
        <begin position="232"/>
        <end position="294"/>
    </location>
</feature>
<feature type="compositionally biased region" description="Low complexity" evidence="1">
    <location>
        <begin position="262"/>
        <end position="277"/>
    </location>
</feature>
<organism evidence="2 3">
    <name type="scientific">Halomicronema hongdechloris C2206</name>
    <dbReference type="NCBI Taxonomy" id="1641165"/>
    <lineage>
        <taxon>Bacteria</taxon>
        <taxon>Bacillati</taxon>
        <taxon>Cyanobacteriota</taxon>
        <taxon>Cyanophyceae</taxon>
        <taxon>Nodosilineales</taxon>
        <taxon>Nodosilineaceae</taxon>
        <taxon>Halomicronema</taxon>
    </lineage>
</organism>
<evidence type="ECO:0000313" key="2">
    <source>
        <dbReference type="EMBL" id="ASC73357.1"/>
    </source>
</evidence>
<dbReference type="EMBL" id="CP021983">
    <property type="protein sequence ID" value="ASC73357.1"/>
    <property type="molecule type" value="Genomic_DNA"/>
</dbReference>